<dbReference type="Pfam" id="PF05362">
    <property type="entry name" value="Lon_C"/>
    <property type="match status" value="1"/>
</dbReference>
<proteinExistence type="predicted"/>
<accession>A0A916WEI5</accession>
<dbReference type="EMBL" id="BMEY01000027">
    <property type="protein sequence ID" value="GGA90602.1"/>
    <property type="molecule type" value="Genomic_DNA"/>
</dbReference>
<dbReference type="InterPro" id="IPR008269">
    <property type="entry name" value="Lon_proteolytic"/>
</dbReference>
<evidence type="ECO:0000313" key="2">
    <source>
        <dbReference type="EMBL" id="GGA90602.1"/>
    </source>
</evidence>
<dbReference type="AlphaFoldDB" id="A0A916WEI5"/>
<dbReference type="PANTHER" id="PTHR10046">
    <property type="entry name" value="ATP DEPENDENT LON PROTEASE FAMILY MEMBER"/>
    <property type="match status" value="1"/>
</dbReference>
<dbReference type="GO" id="GO:0004176">
    <property type="term" value="F:ATP-dependent peptidase activity"/>
    <property type="evidence" value="ECO:0007669"/>
    <property type="project" value="InterPro"/>
</dbReference>
<dbReference type="Gene3D" id="3.30.230.10">
    <property type="match status" value="1"/>
</dbReference>
<dbReference type="GO" id="GO:0004252">
    <property type="term" value="F:serine-type endopeptidase activity"/>
    <property type="evidence" value="ECO:0007669"/>
    <property type="project" value="InterPro"/>
</dbReference>
<keyword evidence="3" id="KW-1185">Reference proteome</keyword>
<gene>
    <name evidence="2" type="ORF">GCM10008025_36430</name>
</gene>
<sequence length="139" mass="14984">MLGLKKDDFAITGENVSEYLGGDTAVIDDFLQREDIDGNSAGLGLALSALVNKLEITNNLDFGVTGAINPSGEVLEVGGIKGKLISSEESEFPYVILPSTNMEEAVEVKEEQGLNIELIPVIHIDEAIRVIKDLNNKKK</sequence>
<dbReference type="Proteomes" id="UP000613512">
    <property type="component" value="Unassembled WGS sequence"/>
</dbReference>
<dbReference type="InterPro" id="IPR027065">
    <property type="entry name" value="Lon_Prtase"/>
</dbReference>
<comment type="caution">
    <text evidence="2">The sequence shown here is derived from an EMBL/GenBank/DDBJ whole genome shotgun (WGS) entry which is preliminary data.</text>
</comment>
<dbReference type="InterPro" id="IPR020568">
    <property type="entry name" value="Ribosomal_Su5_D2-typ_SF"/>
</dbReference>
<dbReference type="GO" id="GO:0006508">
    <property type="term" value="P:proteolysis"/>
    <property type="evidence" value="ECO:0007669"/>
    <property type="project" value="InterPro"/>
</dbReference>
<evidence type="ECO:0000313" key="3">
    <source>
        <dbReference type="Proteomes" id="UP000613512"/>
    </source>
</evidence>
<dbReference type="PRINTS" id="PR00830">
    <property type="entry name" value="ENDOLAPTASE"/>
</dbReference>
<organism evidence="2 3">
    <name type="scientific">Ornithinibacillus halotolerans</name>
    <dbReference type="NCBI Taxonomy" id="1274357"/>
    <lineage>
        <taxon>Bacteria</taxon>
        <taxon>Bacillati</taxon>
        <taxon>Bacillota</taxon>
        <taxon>Bacilli</taxon>
        <taxon>Bacillales</taxon>
        <taxon>Bacillaceae</taxon>
        <taxon>Ornithinibacillus</taxon>
    </lineage>
</organism>
<dbReference type="GO" id="GO:0005524">
    <property type="term" value="F:ATP binding"/>
    <property type="evidence" value="ECO:0007669"/>
    <property type="project" value="InterPro"/>
</dbReference>
<protein>
    <recommendedName>
        <fullName evidence="1">Lon proteolytic domain-containing protein</fullName>
    </recommendedName>
</protein>
<evidence type="ECO:0000259" key="1">
    <source>
        <dbReference type="Pfam" id="PF05362"/>
    </source>
</evidence>
<dbReference type="GO" id="GO:0030163">
    <property type="term" value="P:protein catabolic process"/>
    <property type="evidence" value="ECO:0007669"/>
    <property type="project" value="InterPro"/>
</dbReference>
<reference evidence="2" key="2">
    <citation type="submission" date="2020-09" db="EMBL/GenBank/DDBJ databases">
        <authorList>
            <person name="Sun Q."/>
            <person name="Zhou Y."/>
        </authorList>
    </citation>
    <scope>NUCLEOTIDE SEQUENCE</scope>
    <source>
        <strain evidence="2">CGMCC 1.12408</strain>
    </source>
</reference>
<dbReference type="SUPFAM" id="SSF54211">
    <property type="entry name" value="Ribosomal protein S5 domain 2-like"/>
    <property type="match status" value="1"/>
</dbReference>
<dbReference type="InterPro" id="IPR014721">
    <property type="entry name" value="Ribsml_uS5_D2-typ_fold_subgr"/>
</dbReference>
<reference evidence="2" key="1">
    <citation type="journal article" date="2014" name="Int. J. Syst. Evol. Microbiol.">
        <title>Complete genome sequence of Corynebacterium casei LMG S-19264T (=DSM 44701T), isolated from a smear-ripened cheese.</title>
        <authorList>
            <consortium name="US DOE Joint Genome Institute (JGI-PGF)"/>
            <person name="Walter F."/>
            <person name="Albersmeier A."/>
            <person name="Kalinowski J."/>
            <person name="Ruckert C."/>
        </authorList>
    </citation>
    <scope>NUCLEOTIDE SEQUENCE</scope>
    <source>
        <strain evidence="2">CGMCC 1.12408</strain>
    </source>
</reference>
<feature type="domain" description="Lon proteolytic" evidence="1">
    <location>
        <begin position="37"/>
        <end position="129"/>
    </location>
</feature>
<name>A0A916WEI5_9BACI</name>